<keyword evidence="7" id="KW-0813">Transport</keyword>
<feature type="transmembrane region" description="Helical" evidence="8">
    <location>
        <begin position="350"/>
        <end position="380"/>
    </location>
</feature>
<feature type="transmembrane region" description="Helical" evidence="8">
    <location>
        <begin position="431"/>
        <end position="451"/>
    </location>
</feature>
<evidence type="ECO:0000313" key="11">
    <source>
        <dbReference type="Proteomes" id="UP000192132"/>
    </source>
</evidence>
<comment type="caution">
    <text evidence="10">The sequence shown here is derived from an EMBL/GenBank/DDBJ whole genome shotgun (WGS) entry which is preliminary data.</text>
</comment>
<organism evidence="10 11">
    <name type="scientific">Alkanindiges hydrocarboniclasticus</name>
    <dbReference type="NCBI Taxonomy" id="1907941"/>
    <lineage>
        <taxon>Bacteria</taxon>
        <taxon>Pseudomonadati</taxon>
        <taxon>Pseudomonadota</taxon>
        <taxon>Gammaproteobacteria</taxon>
        <taxon>Moraxellales</taxon>
        <taxon>Moraxellaceae</taxon>
        <taxon>Alkanindiges</taxon>
    </lineage>
</organism>
<feature type="transmembrane region" description="Helical" evidence="8">
    <location>
        <begin position="499"/>
        <end position="515"/>
    </location>
</feature>
<dbReference type="PANTHER" id="PTHR33362">
    <property type="entry name" value="SIALIC ACID TRAP TRANSPORTER PERMEASE PROTEIN SIAT-RELATED"/>
    <property type="match status" value="1"/>
</dbReference>
<dbReference type="Pfam" id="PF06808">
    <property type="entry name" value="DctM"/>
    <property type="match status" value="1"/>
</dbReference>
<dbReference type="InterPro" id="IPR010656">
    <property type="entry name" value="DctM"/>
</dbReference>
<accession>A0A1S8CZ90</accession>
<evidence type="ECO:0000256" key="6">
    <source>
        <dbReference type="ARBA" id="ARBA00023136"/>
    </source>
</evidence>
<dbReference type="GO" id="GO:0022857">
    <property type="term" value="F:transmembrane transporter activity"/>
    <property type="evidence" value="ECO:0007669"/>
    <property type="project" value="UniProtKB-UniRule"/>
</dbReference>
<feature type="transmembrane region" description="Helical" evidence="8">
    <location>
        <begin position="600"/>
        <end position="618"/>
    </location>
</feature>
<evidence type="ECO:0000256" key="1">
    <source>
        <dbReference type="ARBA" id="ARBA00004429"/>
    </source>
</evidence>
<name>A0A1S8CZ90_9GAMM</name>
<dbReference type="Proteomes" id="UP000192132">
    <property type="component" value="Unassembled WGS sequence"/>
</dbReference>
<evidence type="ECO:0000256" key="8">
    <source>
        <dbReference type="SAM" id="Phobius"/>
    </source>
</evidence>
<evidence type="ECO:0000256" key="3">
    <source>
        <dbReference type="ARBA" id="ARBA00022519"/>
    </source>
</evidence>
<feature type="transmembrane region" description="Helical" evidence="8">
    <location>
        <begin position="571"/>
        <end position="588"/>
    </location>
</feature>
<evidence type="ECO:0000256" key="2">
    <source>
        <dbReference type="ARBA" id="ARBA00022475"/>
    </source>
</evidence>
<dbReference type="GO" id="GO:0005886">
    <property type="term" value="C:plasma membrane"/>
    <property type="evidence" value="ECO:0007669"/>
    <property type="project" value="UniProtKB-SubCell"/>
</dbReference>
<dbReference type="RefSeq" id="WP_076876874.1">
    <property type="nucleotide sequence ID" value="NZ_MLCN01000003.1"/>
</dbReference>
<keyword evidence="2" id="KW-1003">Cell membrane</keyword>
<feature type="transmembrane region" description="Helical" evidence="8">
    <location>
        <begin position="701"/>
        <end position="722"/>
    </location>
</feature>
<reference evidence="10 11" key="1">
    <citation type="submission" date="2016-10" db="EMBL/GenBank/DDBJ databases">
        <title>Draft Genome sequence of Alkanindiges sp. strain H1.</title>
        <authorList>
            <person name="Subhash Y."/>
            <person name="Lee S."/>
        </authorList>
    </citation>
    <scope>NUCLEOTIDE SEQUENCE [LARGE SCALE GENOMIC DNA]</scope>
    <source>
        <strain evidence="10 11">H1</strain>
    </source>
</reference>
<gene>
    <name evidence="10" type="ORF">BKE30_01415</name>
</gene>
<evidence type="ECO:0000256" key="7">
    <source>
        <dbReference type="RuleBase" id="RU369079"/>
    </source>
</evidence>
<evidence type="ECO:0000259" key="9">
    <source>
        <dbReference type="Pfam" id="PF06808"/>
    </source>
</evidence>
<feature type="transmembrane region" description="Helical" evidence="8">
    <location>
        <begin position="471"/>
        <end position="493"/>
    </location>
</feature>
<dbReference type="PANTHER" id="PTHR33362:SF7">
    <property type="entry name" value="SLL1103 PROTEIN"/>
    <property type="match status" value="1"/>
</dbReference>
<dbReference type="AlphaFoldDB" id="A0A1S8CZ90"/>
<evidence type="ECO:0000313" key="10">
    <source>
        <dbReference type="EMBL" id="ONG42185.1"/>
    </source>
</evidence>
<feature type="transmembrane region" description="Helical" evidence="8">
    <location>
        <begin position="21"/>
        <end position="40"/>
    </location>
</feature>
<comment type="subcellular location">
    <subcellularLocation>
        <location evidence="1 7">Cell inner membrane</location>
        <topology evidence="1 7">Multi-pass membrane protein</topology>
    </subcellularLocation>
</comment>
<feature type="transmembrane region" description="Helical" evidence="8">
    <location>
        <begin position="166"/>
        <end position="183"/>
    </location>
</feature>
<keyword evidence="3 7" id="KW-0997">Cell inner membrane</keyword>
<evidence type="ECO:0000256" key="4">
    <source>
        <dbReference type="ARBA" id="ARBA00022692"/>
    </source>
</evidence>
<keyword evidence="5 8" id="KW-1133">Transmembrane helix</keyword>
<feature type="transmembrane region" description="Helical" evidence="8">
    <location>
        <begin position="310"/>
        <end position="330"/>
    </location>
</feature>
<dbReference type="EMBL" id="MLCN01000003">
    <property type="protein sequence ID" value="ONG42185.1"/>
    <property type="molecule type" value="Genomic_DNA"/>
</dbReference>
<feature type="transmembrane region" description="Helical" evidence="8">
    <location>
        <begin position="269"/>
        <end position="298"/>
    </location>
</feature>
<proteinExistence type="predicted"/>
<feature type="domain" description="TRAP C4-dicarboxylate transport system permease DctM subunit" evidence="9">
    <location>
        <begin position="270"/>
        <end position="720"/>
    </location>
</feature>
<protein>
    <recommendedName>
        <fullName evidence="9">TRAP C4-dicarboxylate transport system permease DctM subunit domain-containing protein</fullName>
    </recommendedName>
</protein>
<keyword evidence="4 8" id="KW-0812">Transmembrane</keyword>
<dbReference type="InterPro" id="IPR004681">
    <property type="entry name" value="TRAP_DctM"/>
</dbReference>
<feature type="transmembrane region" description="Helical" evidence="8">
    <location>
        <begin position="233"/>
        <end position="257"/>
    </location>
</feature>
<sequence>MQDVNSNKPGRGLFRRTWVEWLSSLPVFLLLLLTLIIGTGEMIHGQLLRLGETLYGSPQTGVQYSFLRADPVAPKCDRNPNIDALVQQKMAAGSASDDPFADLFGPQDPESVRQSILAAQSVCEEKYQFYESTHKYIEAHPSVKAYRTFETAFFAVFRFGTENRSLILVLLFTIAAITATHGYHHVSLRPAATRLDYKVQSAAMVLGNLLLFISAVSYYFSQQRSGIAVTETSAILITYLWIFLFGFLTLMSVYQFFKTPAPTREGGSFGLALLSIPLYAYMAISTGITFTFFLDYAVGQAIYLGNLVEYSNLFLSLALFIWAGMLLKQTRVVDLFLDILRPWNFSPETLTWLILLAAALPTAYTGASGIFVIAAGAIIYKEVWNSGARRQYALAATAMSGTLGVVLKPCLLIVVIASLNRQVTTDMLYHYGVYVFLLTSTLFLIISLFLAPNKFRIAPPSVAIPNSLRALVPVSPYVVIGGLVIWGYSYLLNTQLNEFTAPVIMPIILLAIVLFDKIRREQKPVAAASAGSMDEQYHSPYLREQELQGVERRTGFEGAVRSATNETTGHIGALIMLMGLTVSVGGLFERMEIMSLIPTDLGSILFAITGLLCILVLVGMFMDPFGAIILVSATVAPVAYANGIDPVHFWMIVLISFELAYLLPPVALNQLLTRMVVGEKEMAEADDEVKDKNFYYRYERWILPIIVMFPALLIVAYIPYFFKLFGWY</sequence>
<dbReference type="OrthoDB" id="8627919at2"/>
<feature type="transmembrane region" description="Helical" evidence="8">
    <location>
        <begin position="203"/>
        <end position="221"/>
    </location>
</feature>
<feature type="transmembrane region" description="Helical" evidence="8">
    <location>
        <begin position="649"/>
        <end position="672"/>
    </location>
</feature>
<comment type="function">
    <text evidence="7">Part of the tripartite ATP-independent periplasmic (TRAP) transport system.</text>
</comment>
<feature type="transmembrane region" description="Helical" evidence="8">
    <location>
        <begin position="392"/>
        <end position="419"/>
    </location>
</feature>
<keyword evidence="6 8" id="KW-0472">Membrane</keyword>
<dbReference type="STRING" id="1907941.BKE30_01415"/>
<evidence type="ECO:0000256" key="5">
    <source>
        <dbReference type="ARBA" id="ARBA00022989"/>
    </source>
</evidence>
<keyword evidence="11" id="KW-1185">Reference proteome</keyword>